<dbReference type="Pfam" id="PF13581">
    <property type="entry name" value="HATPase_c_2"/>
    <property type="match status" value="1"/>
</dbReference>
<gene>
    <name evidence="3" type="ORF">B7C62_19725</name>
</gene>
<dbReference type="EMBL" id="CP020563">
    <property type="protein sequence ID" value="ARF74218.1"/>
    <property type="molecule type" value="Genomic_DNA"/>
</dbReference>
<organism evidence="3 4">
    <name type="scientific">Kitasatospora albolonga</name>
    <dbReference type="NCBI Taxonomy" id="68173"/>
    <lineage>
        <taxon>Bacteria</taxon>
        <taxon>Bacillati</taxon>
        <taxon>Actinomycetota</taxon>
        <taxon>Actinomycetes</taxon>
        <taxon>Kitasatosporales</taxon>
        <taxon>Streptomycetaceae</taxon>
        <taxon>Kitasatospora</taxon>
    </lineage>
</organism>
<feature type="domain" description="Histidine kinase/HSP90-like ATPase" evidence="2">
    <location>
        <begin position="103"/>
        <end position="180"/>
    </location>
</feature>
<keyword evidence="1" id="KW-0723">Serine/threonine-protein kinase</keyword>
<dbReference type="GO" id="GO:0004674">
    <property type="term" value="F:protein serine/threonine kinase activity"/>
    <property type="evidence" value="ECO:0007669"/>
    <property type="project" value="UniProtKB-KW"/>
</dbReference>
<evidence type="ECO:0000313" key="4">
    <source>
        <dbReference type="Proteomes" id="UP000192251"/>
    </source>
</evidence>
<protein>
    <recommendedName>
        <fullName evidence="2">Histidine kinase/HSP90-like ATPase domain-containing protein</fullName>
    </recommendedName>
</protein>
<proteinExistence type="predicted"/>
<sequence>MHAVRLLTRVIRGLRGVAAQAPDIHLGESDLMTTTVSARQEQQVHDDAGRSAPMIRRCQVSIVRSTPAGQPMASEDRRRPGQLRRMNGALLTLWDLGPCIDVAALVLTELVTNAFQHGGGEDITVTWCADVTHLTMRVEDGSPVRPVLRAVDETSEGGRGLGIVEALADAWGVSEDGRTVHCALAFADHTA</sequence>
<dbReference type="Proteomes" id="UP000192251">
    <property type="component" value="Chromosome"/>
</dbReference>
<dbReference type="InterPro" id="IPR003594">
    <property type="entry name" value="HATPase_dom"/>
</dbReference>
<dbReference type="SUPFAM" id="SSF55874">
    <property type="entry name" value="ATPase domain of HSP90 chaperone/DNA topoisomerase II/histidine kinase"/>
    <property type="match status" value="1"/>
</dbReference>
<dbReference type="InterPro" id="IPR050267">
    <property type="entry name" value="Anti-sigma-factor_SerPK"/>
</dbReference>
<keyword evidence="1" id="KW-0418">Kinase</keyword>
<reference evidence="3 4" key="1">
    <citation type="submission" date="2017-04" db="EMBL/GenBank/DDBJ databases">
        <title>The complete genome sequence of Streptomyces albolongus YIM 101047, the producer of novel bafilomycins and novel odoriferous sesquiterpenoids.</title>
        <authorList>
            <person name="Yin M."/>
            <person name="Jiang Y."/>
        </authorList>
    </citation>
    <scope>NUCLEOTIDE SEQUENCE [LARGE SCALE GENOMIC DNA]</scope>
    <source>
        <strain evidence="3 4">YIM 101047</strain>
    </source>
</reference>
<keyword evidence="4" id="KW-1185">Reference proteome</keyword>
<accession>A0ABC8BWG4</accession>
<dbReference type="InterPro" id="IPR036890">
    <property type="entry name" value="HATPase_C_sf"/>
</dbReference>
<dbReference type="Gene3D" id="3.30.565.10">
    <property type="entry name" value="Histidine kinase-like ATPase, C-terminal domain"/>
    <property type="match status" value="1"/>
</dbReference>
<dbReference type="AlphaFoldDB" id="A0ABC8BWG4"/>
<dbReference type="PANTHER" id="PTHR35526:SF3">
    <property type="entry name" value="ANTI-SIGMA-F FACTOR RSBW"/>
    <property type="match status" value="1"/>
</dbReference>
<dbReference type="KEGG" id="kab:B7C62_19725"/>
<dbReference type="PANTHER" id="PTHR35526">
    <property type="entry name" value="ANTI-SIGMA-F FACTOR RSBW-RELATED"/>
    <property type="match status" value="1"/>
</dbReference>
<evidence type="ECO:0000259" key="2">
    <source>
        <dbReference type="Pfam" id="PF13581"/>
    </source>
</evidence>
<evidence type="ECO:0000313" key="3">
    <source>
        <dbReference type="EMBL" id="ARF74218.1"/>
    </source>
</evidence>
<keyword evidence="1" id="KW-0808">Transferase</keyword>
<evidence type="ECO:0000256" key="1">
    <source>
        <dbReference type="ARBA" id="ARBA00022527"/>
    </source>
</evidence>
<dbReference type="CDD" id="cd16936">
    <property type="entry name" value="HATPase_RsbW-like"/>
    <property type="match status" value="1"/>
</dbReference>
<name>A0ABC8BWG4_9ACTN</name>